<accession>A0A0C1MZ31</accession>
<feature type="region of interest" description="Disordered" evidence="6">
    <location>
        <begin position="73"/>
        <end position="109"/>
    </location>
</feature>
<dbReference type="InterPro" id="IPR005498">
    <property type="entry name" value="T4SS_VirB10/TraB/TrbI"/>
</dbReference>
<evidence type="ECO:0000256" key="4">
    <source>
        <dbReference type="ARBA" id="ARBA00022989"/>
    </source>
</evidence>
<comment type="subcellular location">
    <subcellularLocation>
        <location evidence="1">Membrane</location>
        <topology evidence="1">Single-pass membrane protein</topology>
    </subcellularLocation>
</comment>
<evidence type="ECO:0000256" key="2">
    <source>
        <dbReference type="ARBA" id="ARBA00010265"/>
    </source>
</evidence>
<keyword evidence="3 7" id="KW-0812">Transmembrane</keyword>
<dbReference type="EMBL" id="JSWE01000096">
    <property type="protein sequence ID" value="KIE05256.1"/>
    <property type="molecule type" value="Genomic_DNA"/>
</dbReference>
<evidence type="ECO:0000256" key="5">
    <source>
        <dbReference type="ARBA" id="ARBA00023136"/>
    </source>
</evidence>
<reference evidence="8 9" key="1">
    <citation type="submission" date="2014-11" db="EMBL/GenBank/DDBJ databases">
        <title>A Rickettsiales Symbiont of Amoebae With Ancient Features.</title>
        <authorList>
            <person name="Schulz F."/>
            <person name="Martijn J."/>
            <person name="Wascher F."/>
            <person name="Kostanjsek R."/>
            <person name="Ettema T.J."/>
            <person name="Horn M."/>
        </authorList>
    </citation>
    <scope>NUCLEOTIDE SEQUENCE [LARGE SCALE GENOMIC DNA]</scope>
    <source>
        <strain evidence="8 9">UWC36</strain>
    </source>
</reference>
<evidence type="ECO:0000256" key="3">
    <source>
        <dbReference type="ARBA" id="ARBA00022692"/>
    </source>
</evidence>
<evidence type="ECO:0000256" key="6">
    <source>
        <dbReference type="SAM" id="MobiDB-lite"/>
    </source>
</evidence>
<dbReference type="AlphaFoldDB" id="A0A0C1MZ31"/>
<comment type="similarity">
    <text evidence="2">Belongs to the TrbI/VirB10 family.</text>
</comment>
<protein>
    <submittedName>
        <fullName evidence="8">Conjugation TrbI family protein</fullName>
    </submittedName>
</protein>
<dbReference type="Proteomes" id="UP000031258">
    <property type="component" value="Unassembled WGS sequence"/>
</dbReference>
<evidence type="ECO:0000256" key="7">
    <source>
        <dbReference type="SAM" id="Phobius"/>
    </source>
</evidence>
<feature type="transmembrane region" description="Helical" evidence="7">
    <location>
        <begin position="24"/>
        <end position="43"/>
    </location>
</feature>
<dbReference type="STRING" id="86105.NF27_DT00300"/>
<keyword evidence="5 7" id="KW-0472">Membrane</keyword>
<dbReference type="CDD" id="cd16429">
    <property type="entry name" value="VirB10"/>
    <property type="match status" value="1"/>
</dbReference>
<dbReference type="OrthoDB" id="9807354at2"/>
<sequence>MITSPDKLEIVGKPQKAVRISRKIQVLIVILIGIIVLLLFYGLTLGQRKNLPQNKVSASNIKLEPASEIANSINQNIPDFPNPKAIENNESSSTEPEVLSRAPQSPTQAILTPEQELTKRIGEQRIQDNLKARNAPLNHNLFDKKYGYTSSDSSSNKVAESSKVFTPDNYSRLAEYQMAKDDHNKQIRKENFLHSAAAQNEDNYLKSLRKQPISPYQVTAGQLIPAVMDGGINSDLPGQIRALVRENVYDGKSGEHLLIPQGTKIIGTYDSQIAYGQERVLVVWHRLIFPDSSTIDLKGMAGTDVSGYSGLKDEVDHHYFRIFGNAMLMSLMSTGANISAQNSMSGNQPATQMAVAGIGSQLNQTGSRLINKNLNIQPTLKIRPGYKFNITATKDIVFTEAY</sequence>
<keyword evidence="9" id="KW-1185">Reference proteome</keyword>
<proteinExistence type="inferred from homology"/>
<evidence type="ECO:0000313" key="9">
    <source>
        <dbReference type="Proteomes" id="UP000031258"/>
    </source>
</evidence>
<name>A0A0C1MZ31_9RICK</name>
<dbReference type="InterPro" id="IPR042217">
    <property type="entry name" value="T4SS_VirB10/TrbI"/>
</dbReference>
<dbReference type="RefSeq" id="WP_053332570.1">
    <property type="nucleotide sequence ID" value="NZ_JSWE01000096.1"/>
</dbReference>
<evidence type="ECO:0000256" key="1">
    <source>
        <dbReference type="ARBA" id="ARBA00004167"/>
    </source>
</evidence>
<gene>
    <name evidence="8" type="ORF">NF27_DT00300</name>
</gene>
<dbReference type="Gene3D" id="2.40.128.260">
    <property type="entry name" value="Type IV secretion system, VirB10/TraB/TrbI"/>
    <property type="match status" value="1"/>
</dbReference>
<comment type="caution">
    <text evidence="8">The sequence shown here is derived from an EMBL/GenBank/DDBJ whole genome shotgun (WGS) entry which is preliminary data.</text>
</comment>
<evidence type="ECO:0000313" key="8">
    <source>
        <dbReference type="EMBL" id="KIE05256.1"/>
    </source>
</evidence>
<dbReference type="Pfam" id="PF03743">
    <property type="entry name" value="TrbI"/>
    <property type="match status" value="1"/>
</dbReference>
<dbReference type="GO" id="GO:0016020">
    <property type="term" value="C:membrane"/>
    <property type="evidence" value="ECO:0007669"/>
    <property type="project" value="UniProtKB-SubCell"/>
</dbReference>
<dbReference type="PATRIC" id="fig|86105.3.peg.829"/>
<organism evidence="8 9">
    <name type="scientific">Candidatus Jidaibacter acanthamoebae</name>
    <dbReference type="NCBI Taxonomy" id="86105"/>
    <lineage>
        <taxon>Bacteria</taxon>
        <taxon>Pseudomonadati</taxon>
        <taxon>Pseudomonadota</taxon>
        <taxon>Alphaproteobacteria</taxon>
        <taxon>Rickettsiales</taxon>
        <taxon>Candidatus Midichloriaceae</taxon>
        <taxon>Candidatus Jidaibacter</taxon>
    </lineage>
</organism>
<keyword evidence="4 7" id="KW-1133">Transmembrane helix</keyword>